<sequence length="267" mass="28767">MPTHHRELAPPDALKSAIACFWYDRRDAGAVTQPFDVLPDGYAEIVFHVGDACGVAGGRMRRLASPVLIGLLRQPVTLAVRGRLDIVGVRCHPWAVGGLLGMPAATTDLRAIGHPVAALQPMLERCIEGDRIDEALALVERHFVRAGLCAPVDTMLARAGAAMREAHGTLAVSDVAAAAHATVRTLERRFKQSSGHTVKEVSGLIRFEGARNALCRRPHDSIADLAQTLGYVDQSHLGREFRRYSGTTPAAFARARPRGEFGGFVQA</sequence>
<dbReference type="Pfam" id="PF20240">
    <property type="entry name" value="DUF6597"/>
    <property type="match status" value="1"/>
</dbReference>
<dbReference type="SUPFAM" id="SSF46689">
    <property type="entry name" value="Homeodomain-like"/>
    <property type="match status" value="1"/>
</dbReference>
<dbReference type="PANTHER" id="PTHR46796:SF13">
    <property type="entry name" value="HTH-TYPE TRANSCRIPTIONAL ACTIVATOR RHAS"/>
    <property type="match status" value="1"/>
</dbReference>
<dbReference type="InterPro" id="IPR046532">
    <property type="entry name" value="DUF6597"/>
</dbReference>
<keyword evidence="1" id="KW-0805">Transcription regulation</keyword>
<dbReference type="SMART" id="SM00342">
    <property type="entry name" value="HTH_ARAC"/>
    <property type="match status" value="1"/>
</dbReference>
<evidence type="ECO:0000259" key="4">
    <source>
        <dbReference type="PROSITE" id="PS01124"/>
    </source>
</evidence>
<gene>
    <name evidence="5" type="ORF">NX784_24185</name>
</gene>
<keyword evidence="3" id="KW-0804">Transcription</keyword>
<dbReference type="Gene3D" id="1.10.10.60">
    <property type="entry name" value="Homeodomain-like"/>
    <property type="match status" value="1"/>
</dbReference>
<dbReference type="PANTHER" id="PTHR46796">
    <property type="entry name" value="HTH-TYPE TRANSCRIPTIONAL ACTIVATOR RHAS-RELATED"/>
    <property type="match status" value="1"/>
</dbReference>
<comment type="caution">
    <text evidence="5">The sequence shown here is derived from an EMBL/GenBank/DDBJ whole genome shotgun (WGS) entry which is preliminary data.</text>
</comment>
<proteinExistence type="predicted"/>
<accession>A0ABT1ZYI6</accession>
<dbReference type="Proteomes" id="UP001204151">
    <property type="component" value="Unassembled WGS sequence"/>
</dbReference>
<evidence type="ECO:0000256" key="2">
    <source>
        <dbReference type="ARBA" id="ARBA00023125"/>
    </source>
</evidence>
<evidence type="ECO:0000256" key="3">
    <source>
        <dbReference type="ARBA" id="ARBA00023163"/>
    </source>
</evidence>
<name>A0ABT1ZYI6_9BURK</name>
<dbReference type="PROSITE" id="PS01124">
    <property type="entry name" value="HTH_ARAC_FAMILY_2"/>
    <property type="match status" value="1"/>
</dbReference>
<protein>
    <submittedName>
        <fullName evidence="5">Helix-turn-helix transcriptional regulator</fullName>
    </submittedName>
</protein>
<reference evidence="5 6" key="1">
    <citation type="submission" date="2022-08" db="EMBL/GenBank/DDBJ databases">
        <title>Reclassification of Massilia species as members of the genera Telluria, Duganella, Pseudoduganella, Mokoshia gen. nov. and Zemynaea gen. nov. using orthogonal and non-orthogonal genome-based approaches.</title>
        <authorList>
            <person name="Bowman J.P."/>
        </authorList>
    </citation>
    <scope>NUCLEOTIDE SEQUENCE [LARGE SCALE GENOMIC DNA]</scope>
    <source>
        <strain evidence="5 6">JCM 31316</strain>
    </source>
</reference>
<dbReference type="InterPro" id="IPR050204">
    <property type="entry name" value="AraC_XylS_family_regulators"/>
</dbReference>
<organism evidence="5 6">
    <name type="scientific">Massilia pinisoli</name>
    <dbReference type="NCBI Taxonomy" id="1772194"/>
    <lineage>
        <taxon>Bacteria</taxon>
        <taxon>Pseudomonadati</taxon>
        <taxon>Pseudomonadota</taxon>
        <taxon>Betaproteobacteria</taxon>
        <taxon>Burkholderiales</taxon>
        <taxon>Oxalobacteraceae</taxon>
        <taxon>Telluria group</taxon>
        <taxon>Massilia</taxon>
    </lineage>
</organism>
<keyword evidence="6" id="KW-1185">Reference proteome</keyword>
<evidence type="ECO:0000313" key="6">
    <source>
        <dbReference type="Proteomes" id="UP001204151"/>
    </source>
</evidence>
<dbReference type="InterPro" id="IPR018060">
    <property type="entry name" value="HTH_AraC"/>
</dbReference>
<dbReference type="Pfam" id="PF12833">
    <property type="entry name" value="HTH_18"/>
    <property type="match status" value="1"/>
</dbReference>
<keyword evidence="2" id="KW-0238">DNA-binding</keyword>
<feature type="domain" description="HTH araC/xylS-type" evidence="4">
    <location>
        <begin position="153"/>
        <end position="255"/>
    </location>
</feature>
<dbReference type="InterPro" id="IPR009057">
    <property type="entry name" value="Homeodomain-like_sf"/>
</dbReference>
<dbReference type="RefSeq" id="WP_258819237.1">
    <property type="nucleotide sequence ID" value="NZ_JANUGW010000024.1"/>
</dbReference>
<dbReference type="EMBL" id="JANUGW010000024">
    <property type="protein sequence ID" value="MCS0584689.1"/>
    <property type="molecule type" value="Genomic_DNA"/>
</dbReference>
<evidence type="ECO:0000256" key="1">
    <source>
        <dbReference type="ARBA" id="ARBA00023015"/>
    </source>
</evidence>
<evidence type="ECO:0000313" key="5">
    <source>
        <dbReference type="EMBL" id="MCS0584689.1"/>
    </source>
</evidence>